<organism evidence="2">
    <name type="scientific">Eutreptiella gymnastica</name>
    <dbReference type="NCBI Taxonomy" id="73025"/>
    <lineage>
        <taxon>Eukaryota</taxon>
        <taxon>Discoba</taxon>
        <taxon>Euglenozoa</taxon>
        <taxon>Euglenida</taxon>
        <taxon>Spirocuta</taxon>
        <taxon>Euglenophyceae</taxon>
        <taxon>Eutreptiales</taxon>
        <taxon>Eutreptiaceae</taxon>
        <taxon>Eutreptiella</taxon>
    </lineage>
</organism>
<proteinExistence type="predicted"/>
<sequence>MVCWGGRFVGHPRRYNMPLKLQLYHTQGVPNEGVYKAIIKIGGIDFHVIVDTCSSDLVVRGHCCSRTQLHDVGSWPLGHGTATGEQSVVVYGSQTNRIAWYKDEMDMVPDATDAGTYHPVSFGVIVSSKSHRVQGLVMPARSILGLFARQGTRCCGHGILDDESFVKQIFGKQGYFRNPVYSLCIDRTGGTAELILGGLHEGIKGWVPLVSAIEYPMLEDCPHCMIRIRRASVVAHDGTSLLNFPFVLARFDTGNTWLSLPRSAYQRYSCITRDQGFAGLRLELDNSLVLFLPAFLFSASVAEAQATGFGALAEDTTLEDTLMVIGNSAMKGMTVACNLATAELGFGGVFTMVNDGKTVGPYPFVGASMV</sequence>
<dbReference type="InterPro" id="IPR033121">
    <property type="entry name" value="PEPTIDASE_A1"/>
</dbReference>
<protein>
    <recommendedName>
        <fullName evidence="1">Peptidase A1 domain-containing protein</fullName>
    </recommendedName>
</protein>
<dbReference type="AlphaFoldDB" id="A0A7S4GG83"/>
<evidence type="ECO:0000259" key="1">
    <source>
        <dbReference type="Pfam" id="PF00026"/>
    </source>
</evidence>
<dbReference type="InterPro" id="IPR021109">
    <property type="entry name" value="Peptidase_aspartic_dom_sf"/>
</dbReference>
<reference evidence="2" key="1">
    <citation type="submission" date="2021-01" db="EMBL/GenBank/DDBJ databases">
        <authorList>
            <person name="Corre E."/>
            <person name="Pelletier E."/>
            <person name="Niang G."/>
            <person name="Scheremetjew M."/>
            <person name="Finn R."/>
            <person name="Kale V."/>
            <person name="Holt S."/>
            <person name="Cochrane G."/>
            <person name="Meng A."/>
            <person name="Brown T."/>
            <person name="Cohen L."/>
        </authorList>
    </citation>
    <scope>NUCLEOTIDE SEQUENCE</scope>
    <source>
        <strain evidence="2">CCMP1594</strain>
    </source>
</reference>
<dbReference type="Pfam" id="PF00026">
    <property type="entry name" value="Asp"/>
    <property type="match status" value="1"/>
</dbReference>
<accession>A0A7S4GG83</accession>
<dbReference type="EMBL" id="HBJA01137198">
    <property type="protein sequence ID" value="CAE0835851.1"/>
    <property type="molecule type" value="Transcribed_RNA"/>
</dbReference>
<evidence type="ECO:0000313" key="2">
    <source>
        <dbReference type="EMBL" id="CAE0835851.1"/>
    </source>
</evidence>
<feature type="domain" description="Peptidase A1" evidence="1">
    <location>
        <begin position="35"/>
        <end position="268"/>
    </location>
</feature>
<dbReference type="Gene3D" id="2.40.70.10">
    <property type="entry name" value="Acid Proteases"/>
    <property type="match status" value="1"/>
</dbReference>
<name>A0A7S4GG83_9EUGL</name>
<dbReference type="SUPFAM" id="SSF50630">
    <property type="entry name" value="Acid proteases"/>
    <property type="match status" value="1"/>
</dbReference>
<gene>
    <name evidence="2" type="ORF">EGYM00163_LOCUS47204</name>
</gene>